<evidence type="ECO:0000313" key="11">
    <source>
        <dbReference type="EMBL" id="KAL2062700.1"/>
    </source>
</evidence>
<evidence type="ECO:0000256" key="5">
    <source>
        <dbReference type="ARBA" id="ARBA00022723"/>
    </source>
</evidence>
<reference evidence="11 12" key="1">
    <citation type="journal article" date="2024" name="Commun. Biol.">
        <title>Comparative genomic analysis of thermophilic fungi reveals convergent evolutionary adaptations and gene losses.</title>
        <authorList>
            <person name="Steindorff A.S."/>
            <person name="Aguilar-Pontes M.V."/>
            <person name="Robinson A.J."/>
            <person name="Andreopoulos B."/>
            <person name="LaButti K."/>
            <person name="Kuo A."/>
            <person name="Mondo S."/>
            <person name="Riley R."/>
            <person name="Otillar R."/>
            <person name="Haridas S."/>
            <person name="Lipzen A."/>
            <person name="Grimwood J."/>
            <person name="Schmutz J."/>
            <person name="Clum A."/>
            <person name="Reid I.D."/>
            <person name="Moisan M.C."/>
            <person name="Butler G."/>
            <person name="Nguyen T.T.M."/>
            <person name="Dewar K."/>
            <person name="Conant G."/>
            <person name="Drula E."/>
            <person name="Henrissat B."/>
            <person name="Hansel C."/>
            <person name="Singer S."/>
            <person name="Hutchinson M.I."/>
            <person name="de Vries R.P."/>
            <person name="Natvig D.O."/>
            <person name="Powell A.J."/>
            <person name="Tsang A."/>
            <person name="Grigoriev I.V."/>
        </authorList>
    </citation>
    <scope>NUCLEOTIDE SEQUENCE [LARGE SCALE GENOMIC DNA]</scope>
    <source>
        <strain evidence="11 12">CBS 494.80</strain>
    </source>
</reference>
<dbReference type="PROSITE" id="PS00162">
    <property type="entry name" value="ALPHA_CA_1"/>
    <property type="match status" value="1"/>
</dbReference>
<organism evidence="11 12">
    <name type="scientific">Oculimacula yallundae</name>
    <dbReference type="NCBI Taxonomy" id="86028"/>
    <lineage>
        <taxon>Eukaryota</taxon>
        <taxon>Fungi</taxon>
        <taxon>Dikarya</taxon>
        <taxon>Ascomycota</taxon>
        <taxon>Pezizomycotina</taxon>
        <taxon>Leotiomycetes</taxon>
        <taxon>Helotiales</taxon>
        <taxon>Ploettnerulaceae</taxon>
        <taxon>Oculimacula</taxon>
    </lineage>
</organism>
<name>A0ABR4BYF9_9HELO</name>
<gene>
    <name evidence="11" type="ORF">VTL71DRAFT_5772</name>
</gene>
<sequence>MYYTSFLLLTCIVVFCSACTDYSDIIGRDTPPPEWGYDVTDGPINWSQLDPSLYSLCGNGTNQSPIDLNNVSCLTENSTNYILDFPTLQKVPFVGMHHTAQAQVSLVNATSTLAFGGKTYQLAQFHFHVSSEHRIDGEYFPMEVHFVHSTTAGERAVIGFLIEVGYSNDPLLGSVLKHIDKLQGEDPKTILSHVDFSSMVAHFRTNTVFRYSGSLTTPPCSEDIEWIVSTLPLVVDIPTFNKAKRHLKFNSRYSQDVPGGRNLLNFASA</sequence>
<evidence type="ECO:0000256" key="6">
    <source>
        <dbReference type="ARBA" id="ARBA00022833"/>
    </source>
</evidence>
<dbReference type="SMART" id="SM01057">
    <property type="entry name" value="Carb_anhydrase"/>
    <property type="match status" value="1"/>
</dbReference>
<dbReference type="InterPro" id="IPR023561">
    <property type="entry name" value="Carbonic_anhydrase_a-class"/>
</dbReference>
<dbReference type="Pfam" id="PF00194">
    <property type="entry name" value="Carb_anhydrase"/>
    <property type="match status" value="1"/>
</dbReference>
<dbReference type="PANTHER" id="PTHR18952">
    <property type="entry name" value="CARBONIC ANHYDRASE"/>
    <property type="match status" value="1"/>
</dbReference>
<evidence type="ECO:0000259" key="10">
    <source>
        <dbReference type="PROSITE" id="PS51144"/>
    </source>
</evidence>
<evidence type="ECO:0000256" key="3">
    <source>
        <dbReference type="ARBA" id="ARBA00010718"/>
    </source>
</evidence>
<dbReference type="PROSITE" id="PS51144">
    <property type="entry name" value="ALPHA_CA_2"/>
    <property type="match status" value="1"/>
</dbReference>
<comment type="cofactor">
    <cofactor evidence="1 9">
        <name>Zn(2+)</name>
        <dbReference type="ChEBI" id="CHEBI:29105"/>
    </cofactor>
</comment>
<evidence type="ECO:0000256" key="9">
    <source>
        <dbReference type="RuleBase" id="RU367011"/>
    </source>
</evidence>
<comment type="catalytic activity">
    <reaction evidence="8 9">
        <text>hydrogencarbonate + H(+) = CO2 + H2O</text>
        <dbReference type="Rhea" id="RHEA:10748"/>
        <dbReference type="ChEBI" id="CHEBI:15377"/>
        <dbReference type="ChEBI" id="CHEBI:15378"/>
        <dbReference type="ChEBI" id="CHEBI:16526"/>
        <dbReference type="ChEBI" id="CHEBI:17544"/>
        <dbReference type="EC" id="4.2.1.1"/>
    </reaction>
</comment>
<evidence type="ECO:0000256" key="7">
    <source>
        <dbReference type="ARBA" id="ARBA00023239"/>
    </source>
</evidence>
<evidence type="ECO:0000256" key="2">
    <source>
        <dbReference type="ARBA" id="ARBA00002904"/>
    </source>
</evidence>
<keyword evidence="12" id="KW-1185">Reference proteome</keyword>
<dbReference type="EMBL" id="JAZHXI010000016">
    <property type="protein sequence ID" value="KAL2062700.1"/>
    <property type="molecule type" value="Genomic_DNA"/>
</dbReference>
<dbReference type="Proteomes" id="UP001595075">
    <property type="component" value="Unassembled WGS sequence"/>
</dbReference>
<proteinExistence type="inferred from homology"/>
<dbReference type="InterPro" id="IPR001148">
    <property type="entry name" value="CA_dom"/>
</dbReference>
<dbReference type="SUPFAM" id="SSF51069">
    <property type="entry name" value="Carbonic anhydrase"/>
    <property type="match status" value="1"/>
</dbReference>
<dbReference type="InterPro" id="IPR036398">
    <property type="entry name" value="CA_dom_sf"/>
</dbReference>
<dbReference type="InterPro" id="IPR041891">
    <property type="entry name" value="Alpha_CA_prokaryot-like"/>
</dbReference>
<keyword evidence="7 9" id="KW-0456">Lyase</keyword>
<dbReference type="Gene3D" id="3.10.200.10">
    <property type="entry name" value="Alpha carbonic anhydrase"/>
    <property type="match status" value="1"/>
</dbReference>
<comment type="caution">
    <text evidence="11">The sequence shown here is derived from an EMBL/GenBank/DDBJ whole genome shotgun (WGS) entry which is preliminary data.</text>
</comment>
<dbReference type="EC" id="4.2.1.1" evidence="4 9"/>
<keyword evidence="9" id="KW-0732">Signal</keyword>
<evidence type="ECO:0000256" key="1">
    <source>
        <dbReference type="ARBA" id="ARBA00001947"/>
    </source>
</evidence>
<feature type="domain" description="Alpha-carbonic anhydrase" evidence="10">
    <location>
        <begin position="33"/>
        <end position="269"/>
    </location>
</feature>
<protein>
    <recommendedName>
        <fullName evidence="4 9">Carbonic anhydrase</fullName>
        <ecNumber evidence="4 9">4.2.1.1</ecNumber>
    </recommendedName>
</protein>
<keyword evidence="5 9" id="KW-0479">Metal-binding</keyword>
<dbReference type="PANTHER" id="PTHR18952:SF265">
    <property type="entry name" value="CARBONIC ANHYDRASE"/>
    <property type="match status" value="1"/>
</dbReference>
<dbReference type="InterPro" id="IPR018338">
    <property type="entry name" value="Carbonic_anhydrase_a-class_CS"/>
</dbReference>
<comment type="similarity">
    <text evidence="3 9">Belongs to the alpha-carbonic anhydrase family.</text>
</comment>
<feature type="chain" id="PRO_5044974919" description="Carbonic anhydrase" evidence="9">
    <location>
        <begin position="19"/>
        <end position="269"/>
    </location>
</feature>
<feature type="signal peptide" evidence="9">
    <location>
        <begin position="1"/>
        <end position="18"/>
    </location>
</feature>
<evidence type="ECO:0000256" key="4">
    <source>
        <dbReference type="ARBA" id="ARBA00012925"/>
    </source>
</evidence>
<evidence type="ECO:0000256" key="8">
    <source>
        <dbReference type="ARBA" id="ARBA00048348"/>
    </source>
</evidence>
<comment type="function">
    <text evidence="2 9">Reversible hydration of carbon dioxide.</text>
</comment>
<keyword evidence="6 9" id="KW-0862">Zinc</keyword>
<accession>A0ABR4BYF9</accession>
<evidence type="ECO:0000313" key="12">
    <source>
        <dbReference type="Proteomes" id="UP001595075"/>
    </source>
</evidence>
<dbReference type="CDD" id="cd03124">
    <property type="entry name" value="alpha_CA_prokaryotic_like"/>
    <property type="match status" value="1"/>
</dbReference>